<protein>
    <submittedName>
        <fullName evidence="1">Uncharacterized protein</fullName>
    </submittedName>
</protein>
<organism evidence="1 2">
    <name type="scientific">Enterocloster hominis</name>
    <name type="common">ex Hitch et al. 2024</name>
    <dbReference type="NCBI Taxonomy" id="1917870"/>
    <lineage>
        <taxon>Bacteria</taxon>
        <taxon>Bacillati</taxon>
        <taxon>Bacillota</taxon>
        <taxon>Clostridia</taxon>
        <taxon>Lachnospirales</taxon>
        <taxon>Lachnospiraceae</taxon>
        <taxon>Enterocloster</taxon>
    </lineage>
</organism>
<evidence type="ECO:0000313" key="1">
    <source>
        <dbReference type="EMBL" id="MEQ2425356.1"/>
    </source>
</evidence>
<dbReference type="Proteomes" id="UP001454086">
    <property type="component" value="Unassembled WGS sequence"/>
</dbReference>
<proteinExistence type="predicted"/>
<accession>A0ABV1D6H2</accession>
<name>A0ABV1D6H2_9FIRM</name>
<keyword evidence="2" id="KW-1185">Reference proteome</keyword>
<comment type="caution">
    <text evidence="1">The sequence shown here is derived from an EMBL/GenBank/DDBJ whole genome shotgun (WGS) entry which is preliminary data.</text>
</comment>
<evidence type="ECO:0000313" key="2">
    <source>
        <dbReference type="Proteomes" id="UP001454086"/>
    </source>
</evidence>
<gene>
    <name evidence="1" type="ORF">WMQ36_10265</name>
</gene>
<dbReference type="EMBL" id="JBBMFM010000030">
    <property type="protein sequence ID" value="MEQ2425356.1"/>
    <property type="molecule type" value="Genomic_DNA"/>
</dbReference>
<reference evidence="1 2" key="1">
    <citation type="submission" date="2024-03" db="EMBL/GenBank/DDBJ databases">
        <title>Human intestinal bacterial collection.</title>
        <authorList>
            <person name="Pauvert C."/>
            <person name="Hitch T.C.A."/>
            <person name="Clavel T."/>
        </authorList>
    </citation>
    <scope>NUCLEOTIDE SEQUENCE [LARGE SCALE GENOMIC DNA]</scope>
    <source>
        <strain evidence="1 2">CLA-SR-H021</strain>
    </source>
</reference>
<sequence length="351" mass="39144">MVNRMVNSVTTPACSKPYMERKVKTKMKCRCGGLLHMSAGDSIRDGVYRWHASYHCSQCAQETEVDGTGIGLPPEIQDSITAFEGVWEVKAGEGHAASASYLLGKILKDCQLPGITRDSGNSGMVYYGTRNQALWLKDKMIQSGMAEQDLICQEAVCEHVLGPEDIKAWLGSRYDAVHHLTGKVLLTKWPSSKAEGLLKIKKTFKLQASASVLLKAGLPYIITDRLIQWDALERMEETGCPECLEFVCDTQVADGKGYFSFKEVLIRYAGEETGIQRNNFHNTGECRITTEEQALERAKSECTIGYTDTRVYRDFTDQMWLVLFFTASTLGGCQEVYMDSSGITRLIVYGE</sequence>
<dbReference type="RefSeq" id="WP_349118164.1">
    <property type="nucleotide sequence ID" value="NZ_JBBMFM010000030.1"/>
</dbReference>